<dbReference type="EMBL" id="JAKEVZ010000022">
    <property type="protein sequence ID" value="MCF1753190.1"/>
    <property type="molecule type" value="Genomic_DNA"/>
</dbReference>
<name>A0ABS9BYR5_9BACT</name>
<accession>A0ABS9BYR5</accession>
<dbReference type="RefSeq" id="WP_234863002.1">
    <property type="nucleotide sequence ID" value="NZ_JAKEVZ010000022.1"/>
</dbReference>
<organism evidence="1 2">
    <name type="scientific">Mariniradius sediminis</name>
    <dbReference type="NCBI Taxonomy" id="2909237"/>
    <lineage>
        <taxon>Bacteria</taxon>
        <taxon>Pseudomonadati</taxon>
        <taxon>Bacteroidota</taxon>
        <taxon>Cytophagia</taxon>
        <taxon>Cytophagales</taxon>
        <taxon>Cyclobacteriaceae</taxon>
        <taxon>Mariniradius</taxon>
    </lineage>
</organism>
<evidence type="ECO:0000313" key="2">
    <source>
        <dbReference type="Proteomes" id="UP001201449"/>
    </source>
</evidence>
<sequence length="66" mass="7539">MDRALKTCFRKYRKTWRKKERVRFLVPTIGNVSGVTQRSRFVEMSFLNHGDASPVRLSGSASYGSA</sequence>
<comment type="caution">
    <text evidence="1">The sequence shown here is derived from an EMBL/GenBank/DDBJ whole genome shotgun (WGS) entry which is preliminary data.</text>
</comment>
<keyword evidence="2" id="KW-1185">Reference proteome</keyword>
<reference evidence="1 2" key="1">
    <citation type="submission" date="2022-01" db="EMBL/GenBank/DDBJ databases">
        <title>Mariniradius saccharolyticus sp. nov., isolated from sediment of a river.</title>
        <authorList>
            <person name="Liu H."/>
        </authorList>
    </citation>
    <scope>NUCLEOTIDE SEQUENCE [LARGE SCALE GENOMIC DNA]</scope>
    <source>
        <strain evidence="1 2">RY-2</strain>
    </source>
</reference>
<gene>
    <name evidence="1" type="ORF">L0U89_19170</name>
</gene>
<evidence type="ECO:0000313" key="1">
    <source>
        <dbReference type="EMBL" id="MCF1753190.1"/>
    </source>
</evidence>
<proteinExistence type="predicted"/>
<protein>
    <submittedName>
        <fullName evidence="1">Uncharacterized protein</fullName>
    </submittedName>
</protein>
<dbReference type="Proteomes" id="UP001201449">
    <property type="component" value="Unassembled WGS sequence"/>
</dbReference>